<evidence type="ECO:0000256" key="3">
    <source>
        <dbReference type="SAM" id="Phobius"/>
    </source>
</evidence>
<accession>A0A849VG48</accession>
<dbReference type="NCBIfam" id="NF006619">
    <property type="entry name" value="PRK09186.1"/>
    <property type="match status" value="1"/>
</dbReference>
<dbReference type="InterPro" id="IPR036291">
    <property type="entry name" value="NAD(P)-bd_dom_sf"/>
</dbReference>
<proteinExistence type="inferred from homology"/>
<evidence type="ECO:0000313" key="4">
    <source>
        <dbReference type="EMBL" id="NOU51770.1"/>
    </source>
</evidence>
<dbReference type="Gene3D" id="3.40.50.720">
    <property type="entry name" value="NAD(P)-binding Rossmann-like Domain"/>
    <property type="match status" value="1"/>
</dbReference>
<dbReference type="PANTHER" id="PTHR43477">
    <property type="entry name" value="DIHYDROANTICAPSIN 7-DEHYDROGENASE"/>
    <property type="match status" value="1"/>
</dbReference>
<keyword evidence="3" id="KW-1133">Transmembrane helix</keyword>
<dbReference type="PRINTS" id="PR00081">
    <property type="entry name" value="GDHRDH"/>
</dbReference>
<keyword evidence="3" id="KW-0472">Membrane</keyword>
<evidence type="ECO:0000256" key="2">
    <source>
        <dbReference type="ARBA" id="ARBA00023002"/>
    </source>
</evidence>
<dbReference type="EMBL" id="JABBPG010000006">
    <property type="protein sequence ID" value="NOU51770.1"/>
    <property type="molecule type" value="Genomic_DNA"/>
</dbReference>
<comment type="similarity">
    <text evidence="1">Belongs to the short-chain dehydrogenases/reductases (SDR) family.</text>
</comment>
<dbReference type="Proteomes" id="UP000586305">
    <property type="component" value="Unassembled WGS sequence"/>
</dbReference>
<protein>
    <submittedName>
        <fullName evidence="4">SDR family oxidoreductase</fullName>
    </submittedName>
</protein>
<gene>
    <name evidence="4" type="ORF">HG263_14630</name>
</gene>
<reference evidence="4 5" key="1">
    <citation type="submission" date="2020-04" db="EMBL/GenBank/DDBJ databases">
        <title>Pseudoalteromonas caenipelagi sp. nov., isolated from a tidal flat.</title>
        <authorList>
            <person name="Park S."/>
            <person name="Yoon J.-H."/>
        </authorList>
    </citation>
    <scope>NUCLEOTIDE SEQUENCE [LARGE SCALE GENOMIC DNA]</scope>
    <source>
        <strain evidence="4 5">JBTF-M23</strain>
    </source>
</reference>
<dbReference type="Pfam" id="PF13561">
    <property type="entry name" value="adh_short_C2"/>
    <property type="match status" value="1"/>
</dbReference>
<dbReference type="PANTHER" id="PTHR43477:SF1">
    <property type="entry name" value="DIHYDROANTICAPSIN 7-DEHYDROGENASE"/>
    <property type="match status" value="1"/>
</dbReference>
<feature type="transmembrane region" description="Helical" evidence="3">
    <location>
        <begin position="9"/>
        <end position="28"/>
    </location>
</feature>
<sequence length="256" mass="27905">MSYNLEHKFILVLGGGGLLGGAIISAALKKGASVIAADIDVDKMAERLEKQWSLKESAKLSLMSLDVTNEKQVKELFSSDIKLDGIVNATYPRNSEYGKNVLDVTLSGFNDNLSLHLGSSFLVMQQSAIYFQKHKSPLSVVNISSIYGLIAPKFEVYANTSMTMPVEYAAIKSAILHLSKYFVSYIKDSRFRSNCVSPGGIFDKQPDNFLNAYKAQTCGAGMLDVEQITGGVLFLISDDAKYVTGQNIVVDDGFSL</sequence>
<keyword evidence="5" id="KW-1185">Reference proteome</keyword>
<dbReference type="AlphaFoldDB" id="A0A849VG48"/>
<organism evidence="4 5">
    <name type="scientific">Pseudoalteromonas caenipelagi</name>
    <dbReference type="NCBI Taxonomy" id="2726988"/>
    <lineage>
        <taxon>Bacteria</taxon>
        <taxon>Pseudomonadati</taxon>
        <taxon>Pseudomonadota</taxon>
        <taxon>Gammaproteobacteria</taxon>
        <taxon>Alteromonadales</taxon>
        <taxon>Pseudoalteromonadaceae</taxon>
        <taxon>Pseudoalteromonas</taxon>
    </lineage>
</organism>
<dbReference type="RefSeq" id="WP_171626829.1">
    <property type="nucleotide sequence ID" value="NZ_JABBPG010000006.1"/>
</dbReference>
<name>A0A849VG48_9GAMM</name>
<dbReference type="GO" id="GO:0016491">
    <property type="term" value="F:oxidoreductase activity"/>
    <property type="evidence" value="ECO:0007669"/>
    <property type="project" value="UniProtKB-KW"/>
</dbReference>
<dbReference type="SUPFAM" id="SSF51735">
    <property type="entry name" value="NAD(P)-binding Rossmann-fold domains"/>
    <property type="match status" value="1"/>
</dbReference>
<keyword evidence="2" id="KW-0560">Oxidoreductase</keyword>
<comment type="caution">
    <text evidence="4">The sequence shown here is derived from an EMBL/GenBank/DDBJ whole genome shotgun (WGS) entry which is preliminary data.</text>
</comment>
<evidence type="ECO:0000256" key="1">
    <source>
        <dbReference type="ARBA" id="ARBA00006484"/>
    </source>
</evidence>
<dbReference type="InterPro" id="IPR002347">
    <property type="entry name" value="SDR_fam"/>
</dbReference>
<dbReference type="InterPro" id="IPR051122">
    <property type="entry name" value="SDR_DHRS6-like"/>
</dbReference>
<evidence type="ECO:0000313" key="5">
    <source>
        <dbReference type="Proteomes" id="UP000586305"/>
    </source>
</evidence>
<keyword evidence="3" id="KW-0812">Transmembrane</keyword>